<proteinExistence type="predicted"/>
<dbReference type="EMBL" id="CP033230">
    <property type="protein sequence ID" value="AYO77235.1"/>
    <property type="molecule type" value="Genomic_DNA"/>
</dbReference>
<accession>A0A3G2UQV7</accession>
<dbReference type="AlphaFoldDB" id="A0A3G2UQV7"/>
<evidence type="ECO:0000313" key="1">
    <source>
        <dbReference type="EMBL" id="AYO77235.1"/>
    </source>
</evidence>
<protein>
    <submittedName>
        <fullName evidence="1">Helix-turn-helix domain-containing protein</fullName>
    </submittedName>
</protein>
<evidence type="ECO:0000313" key="2">
    <source>
        <dbReference type="Proteomes" id="UP000280708"/>
    </source>
</evidence>
<sequence length="328" mass="35521">MSGGRRARKVDLSDEQVRFLEAELAREGVPPFLADRYRAILLCAKGIASKDVADQLGMHEQTVGKWRRRYARGGVEALADGLRSGRPRTITPSQANRLVRRTIAGHPQGANHWTIRSMASETGMSQSSIRRIWAAFGLRPHRGDPAGVDQVPVLADASLRAAGLYMSTGKRALILEADMSTSSQRAISPIGGAAMGEGGVADLLQGLEYAVDGDGADMELRPRAASFPAFLDRVDSCLAPQSEAHLLLDNYAISHDRAVRGWLLMHPKWKVHFSPDAASWLVQAQLLLANIGFAGGGDEGGGMSKSVKGFISQRENRPRSFSWVRQSG</sequence>
<dbReference type="Pfam" id="PF13565">
    <property type="entry name" value="HTH_32"/>
    <property type="match status" value="1"/>
</dbReference>
<gene>
    <name evidence="1" type="ORF">EBF16_10235</name>
</gene>
<dbReference type="Proteomes" id="UP000280708">
    <property type="component" value="Chromosome"/>
</dbReference>
<reference evidence="1 2" key="1">
    <citation type="submission" date="2018-10" db="EMBL/GenBank/DDBJ databases">
        <title>Characterization and genome analysis of a novel bacterium Sphingobium yanoikuyae SJTF8 capable of degrading PAHs.</title>
        <authorList>
            <person name="Yin C."/>
            <person name="Xiong W."/>
            <person name="Liang R."/>
        </authorList>
    </citation>
    <scope>NUCLEOTIDE SEQUENCE [LARGE SCALE GENOMIC DNA]</scope>
    <source>
        <strain evidence="1 2">SJTF8</strain>
    </source>
</reference>
<dbReference type="SUPFAM" id="SSF46689">
    <property type="entry name" value="Homeodomain-like"/>
    <property type="match status" value="1"/>
</dbReference>
<dbReference type="InterPro" id="IPR009057">
    <property type="entry name" value="Homeodomain-like_sf"/>
</dbReference>
<name>A0A3G2UQV7_SPHYA</name>
<organism evidence="1 2">
    <name type="scientific">Sphingobium yanoikuyae</name>
    <name type="common">Sphingomonas yanoikuyae</name>
    <dbReference type="NCBI Taxonomy" id="13690"/>
    <lineage>
        <taxon>Bacteria</taxon>
        <taxon>Pseudomonadati</taxon>
        <taxon>Pseudomonadota</taxon>
        <taxon>Alphaproteobacteria</taxon>
        <taxon>Sphingomonadales</taxon>
        <taxon>Sphingomonadaceae</taxon>
        <taxon>Sphingobium</taxon>
    </lineage>
</organism>